<accession>A0ACB5RCE6</accession>
<gene>
    <name evidence="1" type="ORF">rsdtw13_20140</name>
</gene>
<dbReference type="Proteomes" id="UP001058074">
    <property type="component" value="Unassembled WGS sequence"/>
</dbReference>
<evidence type="ECO:0000313" key="2">
    <source>
        <dbReference type="Proteomes" id="UP001058074"/>
    </source>
</evidence>
<comment type="caution">
    <text evidence="1">The sequence shown here is derived from an EMBL/GenBank/DDBJ whole genome shotgun (WGS) entry which is preliminary data.</text>
</comment>
<organism evidence="1 2">
    <name type="scientific">Inconstantimicrobium mannanitabidum</name>
    <dbReference type="NCBI Taxonomy" id="1604901"/>
    <lineage>
        <taxon>Bacteria</taxon>
        <taxon>Bacillati</taxon>
        <taxon>Bacillota</taxon>
        <taxon>Clostridia</taxon>
        <taxon>Eubacteriales</taxon>
        <taxon>Clostridiaceae</taxon>
        <taxon>Inconstantimicrobium</taxon>
    </lineage>
</organism>
<evidence type="ECO:0000313" key="1">
    <source>
        <dbReference type="EMBL" id="GKX66756.1"/>
    </source>
</evidence>
<protein>
    <submittedName>
        <fullName evidence="1">Pyridoxal kinase</fullName>
    </submittedName>
</protein>
<proteinExistence type="predicted"/>
<keyword evidence="2" id="KW-1185">Reference proteome</keyword>
<dbReference type="EMBL" id="BROD01000001">
    <property type="protein sequence ID" value="GKX66756.1"/>
    <property type="molecule type" value="Genomic_DNA"/>
</dbReference>
<reference evidence="1" key="1">
    <citation type="journal article" date="2025" name="Int. J. Syst. Evol. Microbiol.">
        <title>Inconstantimicrobium mannanitabidum sp. nov., a novel member of the family Clostridiaceae isolated from anoxic soil under the treatment of reductive soil disinfestation.</title>
        <authorList>
            <person name="Ueki A."/>
            <person name="Tonouchi A."/>
            <person name="Honma S."/>
            <person name="Kaku N."/>
            <person name="Ueki K."/>
        </authorList>
    </citation>
    <scope>NUCLEOTIDE SEQUENCE</scope>
    <source>
        <strain evidence="1">TW13</strain>
    </source>
</reference>
<keyword evidence="1" id="KW-0418">Kinase</keyword>
<keyword evidence="1" id="KW-0808">Transferase</keyword>
<sequence length="273" mass="30778">MVKEVKRVAAIHDMSGIGRCSLTAAIPIISVMGVQCCPFPTAILSCQTMYPEYSFFDFTDEMIKYEKVWQNLNAKFDCIYSGFLGSEKQIDIVLEFIDRHEESFVMIDPVMGDNRAIYKTYTDEMCSKMKKLVQKADLVTPNVTEALILTEKHLDHEVTIKEAELMAREICELGPKLIVITGIEQGDQICNLAYSKNSDQSFVIKKKYNKESYSGTGDIFSSILCGMLLNGHSLKEAVERASSFIYNVVNYTKSSGGNIKEGIMFEPFLKELI</sequence>
<name>A0ACB5RCE6_9CLOT</name>